<keyword evidence="4 7" id="KW-0812">Transmembrane</keyword>
<gene>
    <name evidence="10" type="ORF">TEA_005075</name>
</gene>
<dbReference type="NCBIfam" id="TIGR01569">
    <property type="entry name" value="A_tha_TIGR01569"/>
    <property type="match status" value="1"/>
</dbReference>
<protein>
    <recommendedName>
        <fullName evidence="7">CASP-like protein</fullName>
    </recommendedName>
</protein>
<dbReference type="GO" id="GO:0005886">
    <property type="term" value="C:plasma membrane"/>
    <property type="evidence" value="ECO:0007669"/>
    <property type="project" value="UniProtKB-SubCell"/>
</dbReference>
<dbReference type="Proteomes" id="UP000306102">
    <property type="component" value="Unassembled WGS sequence"/>
</dbReference>
<evidence type="ECO:0000256" key="6">
    <source>
        <dbReference type="ARBA" id="ARBA00023136"/>
    </source>
</evidence>
<feature type="region of interest" description="Disordered" evidence="8">
    <location>
        <begin position="1"/>
        <end position="24"/>
    </location>
</feature>
<dbReference type="Pfam" id="PF04535">
    <property type="entry name" value="CASP_dom"/>
    <property type="match status" value="1"/>
</dbReference>
<comment type="caution">
    <text evidence="7">Lacks conserved residue(s) required for the propagation of feature annotation.</text>
</comment>
<feature type="domain" description="Casparian strip membrane protein" evidence="9">
    <location>
        <begin position="31"/>
        <end position="85"/>
    </location>
</feature>
<evidence type="ECO:0000259" key="9">
    <source>
        <dbReference type="Pfam" id="PF04535"/>
    </source>
</evidence>
<comment type="subunit">
    <text evidence="7">Homodimer and heterodimers.</text>
</comment>
<evidence type="ECO:0000256" key="7">
    <source>
        <dbReference type="RuleBase" id="RU361233"/>
    </source>
</evidence>
<evidence type="ECO:0000256" key="1">
    <source>
        <dbReference type="ARBA" id="ARBA00004651"/>
    </source>
</evidence>
<evidence type="ECO:0000256" key="3">
    <source>
        <dbReference type="ARBA" id="ARBA00022475"/>
    </source>
</evidence>
<feature type="compositionally biased region" description="Low complexity" evidence="8">
    <location>
        <begin position="1"/>
        <end position="10"/>
    </location>
</feature>
<organism evidence="10 11">
    <name type="scientific">Camellia sinensis var. sinensis</name>
    <name type="common">China tea</name>
    <dbReference type="NCBI Taxonomy" id="542762"/>
    <lineage>
        <taxon>Eukaryota</taxon>
        <taxon>Viridiplantae</taxon>
        <taxon>Streptophyta</taxon>
        <taxon>Embryophyta</taxon>
        <taxon>Tracheophyta</taxon>
        <taxon>Spermatophyta</taxon>
        <taxon>Magnoliopsida</taxon>
        <taxon>eudicotyledons</taxon>
        <taxon>Gunneridae</taxon>
        <taxon>Pentapetalae</taxon>
        <taxon>asterids</taxon>
        <taxon>Ericales</taxon>
        <taxon>Theaceae</taxon>
        <taxon>Camellia</taxon>
    </lineage>
</organism>
<reference evidence="10 11" key="1">
    <citation type="journal article" date="2018" name="Proc. Natl. Acad. Sci. U.S.A.">
        <title>Draft genome sequence of Camellia sinensis var. sinensis provides insights into the evolution of the tea genome and tea quality.</title>
        <authorList>
            <person name="Wei C."/>
            <person name="Yang H."/>
            <person name="Wang S."/>
            <person name="Zhao J."/>
            <person name="Liu C."/>
            <person name="Gao L."/>
            <person name="Xia E."/>
            <person name="Lu Y."/>
            <person name="Tai Y."/>
            <person name="She G."/>
            <person name="Sun J."/>
            <person name="Cao H."/>
            <person name="Tong W."/>
            <person name="Gao Q."/>
            <person name="Li Y."/>
            <person name="Deng W."/>
            <person name="Jiang X."/>
            <person name="Wang W."/>
            <person name="Chen Q."/>
            <person name="Zhang S."/>
            <person name="Li H."/>
            <person name="Wu J."/>
            <person name="Wang P."/>
            <person name="Li P."/>
            <person name="Shi C."/>
            <person name="Zheng F."/>
            <person name="Jian J."/>
            <person name="Huang B."/>
            <person name="Shan D."/>
            <person name="Shi M."/>
            <person name="Fang C."/>
            <person name="Yue Y."/>
            <person name="Li F."/>
            <person name="Li D."/>
            <person name="Wei S."/>
            <person name="Han B."/>
            <person name="Jiang C."/>
            <person name="Yin Y."/>
            <person name="Xia T."/>
            <person name="Zhang Z."/>
            <person name="Bennetzen J.L."/>
            <person name="Zhao S."/>
            <person name="Wan X."/>
        </authorList>
    </citation>
    <scope>NUCLEOTIDE SEQUENCE [LARGE SCALE GENOMIC DNA]</scope>
    <source>
        <strain evidence="11">cv. Shuchazao</strain>
        <tissue evidence="10">Leaf</tissue>
    </source>
</reference>
<proteinExistence type="inferred from homology"/>
<keyword evidence="3 7" id="KW-1003">Cell membrane</keyword>
<evidence type="ECO:0000256" key="5">
    <source>
        <dbReference type="ARBA" id="ARBA00022989"/>
    </source>
</evidence>
<dbReference type="EMBL" id="SDRB02009258">
    <property type="protein sequence ID" value="THG08536.1"/>
    <property type="molecule type" value="Genomic_DNA"/>
</dbReference>
<evidence type="ECO:0000313" key="11">
    <source>
        <dbReference type="Proteomes" id="UP000306102"/>
    </source>
</evidence>
<dbReference type="AlphaFoldDB" id="A0A4S4E0B7"/>
<dbReference type="STRING" id="542762.A0A4S4E0B7"/>
<comment type="similarity">
    <text evidence="2 7">Belongs to the Casparian strip membrane proteins (CASP) family.</text>
</comment>
<keyword evidence="5 7" id="KW-1133">Transmembrane helix</keyword>
<evidence type="ECO:0000256" key="2">
    <source>
        <dbReference type="ARBA" id="ARBA00007651"/>
    </source>
</evidence>
<feature type="transmembrane region" description="Helical" evidence="7">
    <location>
        <begin position="31"/>
        <end position="51"/>
    </location>
</feature>
<comment type="subcellular location">
    <subcellularLocation>
        <location evidence="1 7">Cell membrane</location>
        <topology evidence="1 7">Multi-pass membrane protein</topology>
    </subcellularLocation>
</comment>
<sequence length="271" mass="29916">MRGRRGAAASERGEEEEPTTREKREERWSCATVYLVVATNSAAIQASFLAITGASNLQWMKLCDKYTRFCIQIGGALLCGYAASLSLALISILSGYSLFRLYSPKRFFLLKARINHSYYPLGSLESIVNPVQPTLAPEDMGAGRFTLNISRVNGSVAIDTGIVQASATQTVFDRNPVAVLGFREFCSCITNAWVMAKWKIRPMYVAVNQSLQLLSLKSSRIIQSTLYIRYRICKTSGGQSPGWGREVSKGMGTNLRNQSKGISKSLSMPRN</sequence>
<dbReference type="InterPro" id="IPR006702">
    <property type="entry name" value="CASP_dom"/>
</dbReference>
<accession>A0A4S4E0B7</accession>
<comment type="caution">
    <text evidence="10">The sequence shown here is derived from an EMBL/GenBank/DDBJ whole genome shotgun (WGS) entry which is preliminary data.</text>
</comment>
<evidence type="ECO:0000256" key="4">
    <source>
        <dbReference type="ARBA" id="ARBA00022692"/>
    </source>
</evidence>
<evidence type="ECO:0000313" key="10">
    <source>
        <dbReference type="EMBL" id="THG08536.1"/>
    </source>
</evidence>
<name>A0A4S4E0B7_CAMSN</name>
<dbReference type="InterPro" id="IPR006459">
    <property type="entry name" value="CASP/CASPL"/>
</dbReference>
<feature type="compositionally biased region" description="Polar residues" evidence="8">
    <location>
        <begin position="254"/>
        <end position="271"/>
    </location>
</feature>
<keyword evidence="11" id="KW-1185">Reference proteome</keyword>
<evidence type="ECO:0000256" key="8">
    <source>
        <dbReference type="SAM" id="MobiDB-lite"/>
    </source>
</evidence>
<feature type="transmembrane region" description="Helical" evidence="7">
    <location>
        <begin position="71"/>
        <end position="99"/>
    </location>
</feature>
<keyword evidence="6 7" id="KW-0472">Membrane</keyword>
<feature type="region of interest" description="Disordered" evidence="8">
    <location>
        <begin position="237"/>
        <end position="271"/>
    </location>
</feature>